<dbReference type="SUPFAM" id="SSF54285">
    <property type="entry name" value="MoaD/ThiS"/>
    <property type="match status" value="1"/>
</dbReference>
<evidence type="ECO:0000259" key="1">
    <source>
        <dbReference type="PROSITE" id="PS51880"/>
    </source>
</evidence>
<dbReference type="EMBL" id="CP001229">
    <property type="protein sequence ID" value="ACN99097.1"/>
    <property type="molecule type" value="Genomic_DNA"/>
</dbReference>
<gene>
    <name evidence="2" type="ordered locus">SULAZ_1053</name>
</gene>
<accession>C1DV89</accession>
<protein>
    <submittedName>
        <fullName evidence="2">Conserved domain protein</fullName>
    </submittedName>
</protein>
<dbReference type="Pfam" id="PF02597">
    <property type="entry name" value="ThiS"/>
    <property type="match status" value="1"/>
</dbReference>
<feature type="domain" description="TGS" evidence="1">
    <location>
        <begin position="1"/>
        <end position="62"/>
    </location>
</feature>
<dbReference type="InterPro" id="IPR004095">
    <property type="entry name" value="TGS"/>
</dbReference>
<dbReference type="KEGG" id="saf:SULAZ_1053"/>
<dbReference type="Proteomes" id="UP000001369">
    <property type="component" value="Chromosome"/>
</dbReference>
<dbReference type="InterPro" id="IPR016155">
    <property type="entry name" value="Mopterin_synth/thiamin_S_b"/>
</dbReference>
<reference evidence="2 3" key="1">
    <citation type="journal article" date="2009" name="J. Bacteriol.">
        <title>Complete and draft genome sequences of six members of the Aquificales.</title>
        <authorList>
            <person name="Reysenbach A.L."/>
            <person name="Hamamura N."/>
            <person name="Podar M."/>
            <person name="Griffiths E."/>
            <person name="Ferreira S."/>
            <person name="Hochstein R."/>
            <person name="Heidelberg J."/>
            <person name="Johnson J."/>
            <person name="Mead D."/>
            <person name="Pohorille A."/>
            <person name="Sarmiento M."/>
            <person name="Schweighofer K."/>
            <person name="Seshadri R."/>
            <person name="Voytek M.A."/>
        </authorList>
    </citation>
    <scope>NUCLEOTIDE SEQUENCE [LARGE SCALE GENOMIC DNA]</scope>
    <source>
        <strain evidence="3">Az-Fu1 / DSM 15241 / OCM 825</strain>
    </source>
</reference>
<keyword evidence="3" id="KW-1185">Reference proteome</keyword>
<dbReference type="eggNOG" id="COG2104">
    <property type="taxonomic scope" value="Bacteria"/>
</dbReference>
<sequence length="70" mass="7826">MEIKVNYRGQEKILSFDKDKVKAKDVLKALGLSKDFAFVVKNGEIVDENETITQNDEVRVINAISGGKNN</sequence>
<dbReference type="HOGENOM" id="CLU_114601_9_1_0"/>
<evidence type="ECO:0000313" key="2">
    <source>
        <dbReference type="EMBL" id="ACN99097.1"/>
    </source>
</evidence>
<dbReference type="PROSITE" id="PS51880">
    <property type="entry name" value="TGS"/>
    <property type="match status" value="1"/>
</dbReference>
<dbReference type="STRING" id="204536.SULAZ_1053"/>
<dbReference type="InterPro" id="IPR003749">
    <property type="entry name" value="ThiS/MoaD-like"/>
</dbReference>
<dbReference type="AlphaFoldDB" id="C1DV89"/>
<dbReference type="OrthoDB" id="15278at2"/>
<organism evidence="2 3">
    <name type="scientific">Sulfurihydrogenibium azorense (strain DSM 15241 / OCM 825 / Az-Fu1)</name>
    <dbReference type="NCBI Taxonomy" id="204536"/>
    <lineage>
        <taxon>Bacteria</taxon>
        <taxon>Pseudomonadati</taxon>
        <taxon>Aquificota</taxon>
        <taxon>Aquificia</taxon>
        <taxon>Aquificales</taxon>
        <taxon>Hydrogenothermaceae</taxon>
        <taxon>Sulfurihydrogenibium</taxon>
    </lineage>
</organism>
<evidence type="ECO:0000313" key="3">
    <source>
        <dbReference type="Proteomes" id="UP000001369"/>
    </source>
</evidence>
<dbReference type="RefSeq" id="WP_012674416.1">
    <property type="nucleotide sequence ID" value="NC_012438.1"/>
</dbReference>
<dbReference type="Gene3D" id="3.10.20.30">
    <property type="match status" value="1"/>
</dbReference>
<dbReference type="InterPro" id="IPR012675">
    <property type="entry name" value="Beta-grasp_dom_sf"/>
</dbReference>
<name>C1DV89_SULAA</name>
<proteinExistence type="predicted"/>